<keyword evidence="1" id="KW-0812">Transmembrane</keyword>
<keyword evidence="1" id="KW-0472">Membrane</keyword>
<protein>
    <recommendedName>
        <fullName evidence="4">Zinc ribbon domain-containing protein</fullName>
    </recommendedName>
</protein>
<dbReference type="Proteomes" id="UP000609346">
    <property type="component" value="Unassembled WGS sequence"/>
</dbReference>
<dbReference type="RefSeq" id="WP_191204717.1">
    <property type="nucleotide sequence ID" value="NZ_JACXZA010000004.1"/>
</dbReference>
<feature type="transmembrane region" description="Helical" evidence="1">
    <location>
        <begin position="6"/>
        <end position="25"/>
    </location>
</feature>
<evidence type="ECO:0000256" key="1">
    <source>
        <dbReference type="SAM" id="Phobius"/>
    </source>
</evidence>
<name>A0ABR8MWS9_9BACL</name>
<evidence type="ECO:0000313" key="3">
    <source>
        <dbReference type="Proteomes" id="UP000609346"/>
    </source>
</evidence>
<reference evidence="2 3" key="1">
    <citation type="submission" date="2020-09" db="EMBL/GenBank/DDBJ databases">
        <title>Paenibacillus sp. strain PR3 16S rRNA gene Genome sequencing and assembly.</title>
        <authorList>
            <person name="Kim J."/>
        </authorList>
    </citation>
    <scope>NUCLEOTIDE SEQUENCE [LARGE SCALE GENOMIC DNA]</scope>
    <source>
        <strain evidence="2 3">PR3</strain>
    </source>
</reference>
<proteinExistence type="predicted"/>
<accession>A0ABR8MWS9</accession>
<keyword evidence="3" id="KW-1185">Reference proteome</keyword>
<dbReference type="EMBL" id="JACXZA010000004">
    <property type="protein sequence ID" value="MBD3920417.1"/>
    <property type="molecule type" value="Genomic_DNA"/>
</dbReference>
<organism evidence="2 3">
    <name type="scientific">Paenibacillus terricola</name>
    <dbReference type="NCBI Taxonomy" id="2763503"/>
    <lineage>
        <taxon>Bacteria</taxon>
        <taxon>Bacillati</taxon>
        <taxon>Bacillota</taxon>
        <taxon>Bacilli</taxon>
        <taxon>Bacillales</taxon>
        <taxon>Paenibacillaceae</taxon>
        <taxon>Paenibacillus</taxon>
    </lineage>
</organism>
<comment type="caution">
    <text evidence="2">The sequence shown here is derived from an EMBL/GenBank/DDBJ whole genome shotgun (WGS) entry which is preliminary data.</text>
</comment>
<sequence length="83" mass="9268">MDQQSPVFILIQIVLPIGVIFALVYKYVDFVTRTTHVVCPMCRSSFKLTKQAFAFSLKTGVMNERVVTCPACGHRGGMPVMKD</sequence>
<evidence type="ECO:0000313" key="2">
    <source>
        <dbReference type="EMBL" id="MBD3920417.1"/>
    </source>
</evidence>
<evidence type="ECO:0008006" key="4">
    <source>
        <dbReference type="Google" id="ProtNLM"/>
    </source>
</evidence>
<gene>
    <name evidence="2" type="ORF">H8B09_16770</name>
</gene>
<keyword evidence="1" id="KW-1133">Transmembrane helix</keyword>